<evidence type="ECO:0000256" key="1">
    <source>
        <dbReference type="ARBA" id="ARBA00004196"/>
    </source>
</evidence>
<comment type="caution">
    <text evidence="3">The sequence shown here is derived from an EMBL/GenBank/DDBJ whole genome shotgun (WGS) entry which is preliminary data.</text>
</comment>
<dbReference type="InterPro" id="IPR008929">
    <property type="entry name" value="Chondroitin_lyas"/>
</dbReference>
<dbReference type="RefSeq" id="WP_189512666.1">
    <property type="nucleotide sequence ID" value="NZ_BMXG01000005.1"/>
</dbReference>
<dbReference type="SUPFAM" id="SSF48230">
    <property type="entry name" value="Chondroitin AC/alginate lyase"/>
    <property type="match status" value="1"/>
</dbReference>
<reference evidence="3" key="1">
    <citation type="journal article" date="2014" name="Int. J. Syst. Evol. Microbiol.">
        <title>Complete genome sequence of Corynebacterium casei LMG S-19264T (=DSM 44701T), isolated from a smear-ripened cheese.</title>
        <authorList>
            <consortium name="US DOE Joint Genome Institute (JGI-PGF)"/>
            <person name="Walter F."/>
            <person name="Albersmeier A."/>
            <person name="Kalinowski J."/>
            <person name="Ruckert C."/>
        </authorList>
    </citation>
    <scope>NUCLEOTIDE SEQUENCE</scope>
    <source>
        <strain evidence="3">KCTC 12870</strain>
    </source>
</reference>
<organism evidence="3 4">
    <name type="scientific">Cerasicoccus arenae</name>
    <dbReference type="NCBI Taxonomy" id="424488"/>
    <lineage>
        <taxon>Bacteria</taxon>
        <taxon>Pseudomonadati</taxon>
        <taxon>Verrucomicrobiota</taxon>
        <taxon>Opitutia</taxon>
        <taxon>Puniceicoccales</taxon>
        <taxon>Cerasicoccaceae</taxon>
        <taxon>Cerasicoccus</taxon>
    </lineage>
</organism>
<dbReference type="Proteomes" id="UP000642829">
    <property type="component" value="Unassembled WGS sequence"/>
</dbReference>
<dbReference type="InterPro" id="IPR005084">
    <property type="entry name" value="CBM6"/>
</dbReference>
<dbReference type="PANTHER" id="PTHR38045:SF1">
    <property type="entry name" value="HEPARINASE II_III-LIKE PROTEIN"/>
    <property type="match status" value="1"/>
</dbReference>
<dbReference type="Gene3D" id="2.70.98.70">
    <property type="match status" value="1"/>
</dbReference>
<dbReference type="EMBL" id="BMXG01000005">
    <property type="protein sequence ID" value="GHB96633.1"/>
    <property type="molecule type" value="Genomic_DNA"/>
</dbReference>
<evidence type="ECO:0000259" key="2">
    <source>
        <dbReference type="PROSITE" id="PS51175"/>
    </source>
</evidence>
<dbReference type="GO" id="GO:0030246">
    <property type="term" value="F:carbohydrate binding"/>
    <property type="evidence" value="ECO:0007669"/>
    <property type="project" value="InterPro"/>
</dbReference>
<dbReference type="Gene3D" id="1.50.10.100">
    <property type="entry name" value="Chondroitin AC/alginate lyase"/>
    <property type="match status" value="1"/>
</dbReference>
<dbReference type="GO" id="GO:0030313">
    <property type="term" value="C:cell envelope"/>
    <property type="evidence" value="ECO:0007669"/>
    <property type="project" value="UniProtKB-SubCell"/>
</dbReference>
<protein>
    <recommendedName>
        <fullName evidence="2">CBM6 domain-containing protein</fullName>
    </recommendedName>
</protein>
<keyword evidence="4" id="KW-1185">Reference proteome</keyword>
<accession>A0A8J3DAV0</accession>
<dbReference type="AlphaFoldDB" id="A0A8J3DAV0"/>
<comment type="subcellular location">
    <subcellularLocation>
        <location evidence="1">Cell envelope</location>
    </subcellularLocation>
</comment>
<feature type="domain" description="CBM6" evidence="2">
    <location>
        <begin position="819"/>
        <end position="959"/>
    </location>
</feature>
<reference evidence="3" key="2">
    <citation type="submission" date="2020-09" db="EMBL/GenBank/DDBJ databases">
        <authorList>
            <person name="Sun Q."/>
            <person name="Kim S."/>
        </authorList>
    </citation>
    <scope>NUCLEOTIDE SEQUENCE</scope>
    <source>
        <strain evidence="3">KCTC 12870</strain>
    </source>
</reference>
<dbReference type="InterPro" id="IPR008979">
    <property type="entry name" value="Galactose-bd-like_sf"/>
</dbReference>
<dbReference type="Pfam" id="PF16332">
    <property type="entry name" value="DUF4962"/>
    <property type="match status" value="1"/>
</dbReference>
<dbReference type="GO" id="GO:0016829">
    <property type="term" value="F:lyase activity"/>
    <property type="evidence" value="ECO:0007669"/>
    <property type="project" value="InterPro"/>
</dbReference>
<name>A0A8J3DAV0_9BACT</name>
<dbReference type="SUPFAM" id="SSF49785">
    <property type="entry name" value="Galactose-binding domain-like"/>
    <property type="match status" value="1"/>
</dbReference>
<dbReference type="Gene3D" id="2.60.120.260">
    <property type="entry name" value="Galactose-binding domain-like"/>
    <property type="match status" value="1"/>
</dbReference>
<dbReference type="PANTHER" id="PTHR38045">
    <property type="entry name" value="CHROMOSOME 1, WHOLE GENOME SHOTGUN SEQUENCE"/>
    <property type="match status" value="1"/>
</dbReference>
<proteinExistence type="predicted"/>
<dbReference type="InterPro" id="IPR032518">
    <property type="entry name" value="HepII_N"/>
</dbReference>
<dbReference type="InterPro" id="IPR012480">
    <property type="entry name" value="Hepar_II_III_C"/>
</dbReference>
<evidence type="ECO:0000313" key="3">
    <source>
        <dbReference type="EMBL" id="GHB96633.1"/>
    </source>
</evidence>
<gene>
    <name evidence="3" type="ORF">GCM10007047_10670</name>
</gene>
<dbReference type="Pfam" id="PF07940">
    <property type="entry name" value="Hepar_II_III_C"/>
    <property type="match status" value="1"/>
</dbReference>
<sequence>MKIHSLGLLMVAAFSLSLPLEGARHDDRPFINVQVIDDYLDKYEDGWRERIPAEGSRLFYREADWPKVIAMLNGDQELRPQYRKDVLAIADRLAQAPTKAYITPEEVSENTGQELFKTEQELWQRRVGDDIFLLCLALKITDDPAYAKQLHDTVMAGCQYPQWGRRKHNMDLACGHMGRAIALAWDWHRELFNDEEQERIRSTIRERLNNLFAALTGGNFWSRSYTENHNHVNVTALGMAGVAFYGDIPEAREWLAGACANFELVAKYSAVDGSSDEGVPYWTYSLSFILQFIEATKHVTGADRYYDMPFLQNAASYRIGCSTPGFAGTLPWGDAPLRDYYGAQHMLARLASQYNDSGAQYVMEHLPYEPQGGNDVEALLLMWYNPKVPSVAPASLDYHATSWDTVNTRSGWGNGDYLLAIKSGYTNRNHSHLDAGALAFVFGDTWLLLAPGYGKGSGQRDFWQSHGPRWEFFSNSTESHCTLLINGKNQLFDSNTRATIDTYVSTPGQQWTSIDLSDAYGEVIQVRRNVLHVRNEYILTLDQVSANEPVDVEWLAQVPSMANVKDGHITIADRSGELDMNLISPSSASFLPREATSLRFDKPNPQQETYSASVKGQKVDIAVLMQPRFRNAPVEDLRATSTQSSDGGCRVSVKSERWADQIIVHPTVASINWEEETNVQLPDLDAQIGYIRIEDSIVTRVFAVRATNLDSAPLKLTSSKATSFSLKNFDDAWVLHFDDQFTGYLQIAEGLKIFDEQLEMITGKGALEFASGSYLLARDAQSASKTIEQAKAAYPMHELPSLPVAKRYRLPPAPSEINLTWEAEQDYLFSNSSAAVSPKKGASKGLALKGFGNKRGAESLQWKINVKRAGAYHLKLRYCIGDSNATVALLVDGAAPSKAALKVNLESTGGWSNVSDDWQEVTLCSPDGKPISIPLSMGSHVIELTDPSSPINIDKLTLSGF</sequence>
<evidence type="ECO:0000313" key="4">
    <source>
        <dbReference type="Proteomes" id="UP000642829"/>
    </source>
</evidence>
<dbReference type="PROSITE" id="PS51175">
    <property type="entry name" value="CBM6"/>
    <property type="match status" value="1"/>
</dbReference>